<evidence type="ECO:0000256" key="5">
    <source>
        <dbReference type="SAM" id="MobiDB-lite"/>
    </source>
</evidence>
<proteinExistence type="inferred from homology"/>
<gene>
    <name evidence="7" type="ORF">SAMN04487948_104444</name>
</gene>
<dbReference type="RefSeq" id="WP_244531516.1">
    <property type="nucleotide sequence ID" value="NZ_FODV01000004.1"/>
</dbReference>
<comment type="similarity">
    <text evidence="1">Belongs to the class IV-like SAM-binding methyltransferase superfamily. RNA methyltransferase TrmH family.</text>
</comment>
<dbReference type="CDD" id="cd18093">
    <property type="entry name" value="SpoU-like_TrmJ"/>
    <property type="match status" value="1"/>
</dbReference>
<feature type="region of interest" description="Disordered" evidence="5">
    <location>
        <begin position="1"/>
        <end position="26"/>
    </location>
</feature>
<dbReference type="NCBIfam" id="TIGR00050">
    <property type="entry name" value="rRNA_methyl_1"/>
    <property type="match status" value="1"/>
</dbReference>
<dbReference type="SUPFAM" id="SSF75217">
    <property type="entry name" value="alpha/beta knot"/>
    <property type="match status" value="1"/>
</dbReference>
<dbReference type="GO" id="GO:0002128">
    <property type="term" value="P:tRNA nucleoside ribose methylation"/>
    <property type="evidence" value="ECO:0007669"/>
    <property type="project" value="TreeGrafter"/>
</dbReference>
<dbReference type="AlphaFoldDB" id="A0A1H8S4C3"/>
<evidence type="ECO:0000256" key="3">
    <source>
        <dbReference type="ARBA" id="ARBA00022679"/>
    </source>
</evidence>
<dbReference type="InterPro" id="IPR029026">
    <property type="entry name" value="tRNA_m1G_MTases_N"/>
</dbReference>
<keyword evidence="3 7" id="KW-0808">Transferase</keyword>
<feature type="compositionally biased region" description="Basic and acidic residues" evidence="5">
    <location>
        <begin position="7"/>
        <end position="17"/>
    </location>
</feature>
<reference evidence="8" key="1">
    <citation type="submission" date="2016-10" db="EMBL/GenBank/DDBJ databases">
        <authorList>
            <person name="Varghese N."/>
            <person name="Submissions S."/>
        </authorList>
    </citation>
    <scope>NUCLEOTIDE SEQUENCE [LARGE SCALE GENOMIC DNA]</scope>
    <source>
        <strain evidence="8">CGMCC 1.10121</strain>
    </source>
</reference>
<dbReference type="InterPro" id="IPR004384">
    <property type="entry name" value="RNA_MeTrfase_TrmJ/LasT"/>
</dbReference>
<keyword evidence="8" id="KW-1185">Reference proteome</keyword>
<dbReference type="PANTHER" id="PTHR42786:SF2">
    <property type="entry name" value="TRNA (CYTIDINE_URIDINE-2'-O-)-METHYLTRANSFERASE TRMJ"/>
    <property type="match status" value="1"/>
</dbReference>
<name>A0A1H8S4C3_9EURY</name>
<dbReference type="GO" id="GO:0005829">
    <property type="term" value="C:cytosol"/>
    <property type="evidence" value="ECO:0007669"/>
    <property type="project" value="TreeGrafter"/>
</dbReference>
<dbReference type="Gene3D" id="1.10.8.590">
    <property type="match status" value="1"/>
</dbReference>
<dbReference type="Gene3D" id="3.40.1280.10">
    <property type="match status" value="1"/>
</dbReference>
<evidence type="ECO:0000313" key="7">
    <source>
        <dbReference type="EMBL" id="SEO73495.1"/>
    </source>
</evidence>
<sequence>MTDETSDETRNREREPDPATGPRSHKPVVVVVEPETPGNVGTIARAMKNFGLYDLKLVNPPKFDPDGEAYGFAGHAREDVLPNAETVTFDEIVENFHTVGFTGITNESSYSHDRFPFKTPVELKEDLKTVDTKTALVFGREGKGLSNDELAQLDEVASIPADDRYPILNLGQAATVTLYELRELTVEETQLPDVEHARADEAELDRLYDFFAEFLDASQFPDHQRDRAELMFRRLFGRAHPTDREVKTLLGLVRRANEQLREREELLDELGYDDRWNQ</sequence>
<dbReference type="InterPro" id="IPR029028">
    <property type="entry name" value="Alpha/beta_knot_MTases"/>
</dbReference>
<evidence type="ECO:0000256" key="1">
    <source>
        <dbReference type="ARBA" id="ARBA00007228"/>
    </source>
</evidence>
<keyword evidence="2 7" id="KW-0489">Methyltransferase</keyword>
<dbReference type="PIRSF" id="PIRSF004808">
    <property type="entry name" value="LasT"/>
    <property type="match status" value="1"/>
</dbReference>
<feature type="domain" description="tRNA/rRNA methyltransferase SpoU type" evidence="6">
    <location>
        <begin position="28"/>
        <end position="179"/>
    </location>
</feature>
<evidence type="ECO:0000313" key="8">
    <source>
        <dbReference type="Proteomes" id="UP000199126"/>
    </source>
</evidence>
<protein>
    <submittedName>
        <fullName evidence="7">RNA methyltransferase, TrmH family, group 1</fullName>
    </submittedName>
</protein>
<keyword evidence="4" id="KW-0949">S-adenosyl-L-methionine</keyword>
<dbReference type="Proteomes" id="UP000199126">
    <property type="component" value="Unassembled WGS sequence"/>
</dbReference>
<evidence type="ECO:0000256" key="2">
    <source>
        <dbReference type="ARBA" id="ARBA00022603"/>
    </source>
</evidence>
<dbReference type="GO" id="GO:0003723">
    <property type="term" value="F:RNA binding"/>
    <property type="evidence" value="ECO:0007669"/>
    <property type="project" value="InterPro"/>
</dbReference>
<dbReference type="GO" id="GO:0008173">
    <property type="term" value="F:RNA methyltransferase activity"/>
    <property type="evidence" value="ECO:0007669"/>
    <property type="project" value="InterPro"/>
</dbReference>
<dbReference type="Pfam" id="PF00588">
    <property type="entry name" value="SpoU_methylase"/>
    <property type="match status" value="1"/>
</dbReference>
<accession>A0A1H8S4C3</accession>
<dbReference type="InterPro" id="IPR001537">
    <property type="entry name" value="SpoU_MeTrfase"/>
</dbReference>
<dbReference type="EMBL" id="FODV01000004">
    <property type="protein sequence ID" value="SEO73495.1"/>
    <property type="molecule type" value="Genomic_DNA"/>
</dbReference>
<evidence type="ECO:0000259" key="6">
    <source>
        <dbReference type="Pfam" id="PF00588"/>
    </source>
</evidence>
<organism evidence="7 8">
    <name type="scientific">Halogranum amylolyticum</name>
    <dbReference type="NCBI Taxonomy" id="660520"/>
    <lineage>
        <taxon>Archaea</taxon>
        <taxon>Methanobacteriati</taxon>
        <taxon>Methanobacteriota</taxon>
        <taxon>Stenosarchaea group</taxon>
        <taxon>Halobacteria</taxon>
        <taxon>Halobacteriales</taxon>
        <taxon>Haloferacaceae</taxon>
    </lineage>
</organism>
<dbReference type="PANTHER" id="PTHR42786">
    <property type="entry name" value="TRNA/RRNA METHYLTRANSFERASE"/>
    <property type="match status" value="1"/>
</dbReference>
<evidence type="ECO:0000256" key="4">
    <source>
        <dbReference type="ARBA" id="ARBA00022691"/>
    </source>
</evidence>